<evidence type="ECO:0000256" key="1">
    <source>
        <dbReference type="SAM" id="MobiDB-lite"/>
    </source>
</evidence>
<accession>A0A1C1CTT4</accession>
<dbReference type="EMBL" id="LGRB01000009">
    <property type="protein sequence ID" value="OCT51894.1"/>
    <property type="molecule type" value="Genomic_DNA"/>
</dbReference>
<proteinExistence type="predicted"/>
<protein>
    <submittedName>
        <fullName evidence="2">Uncharacterized protein</fullName>
    </submittedName>
</protein>
<dbReference type="VEuPathDB" id="FungiDB:G647_06231"/>
<feature type="region of interest" description="Disordered" evidence="1">
    <location>
        <begin position="18"/>
        <end position="43"/>
    </location>
</feature>
<reference evidence="3" key="1">
    <citation type="submission" date="2015-07" db="EMBL/GenBank/DDBJ databases">
        <authorList>
            <person name="Teixeira M.M."/>
            <person name="Souza R.C."/>
            <person name="Almeida L.G."/>
            <person name="Vicente V.A."/>
            <person name="de Hoog S."/>
            <person name="Bocca A.L."/>
            <person name="de Almeida S.R."/>
            <person name="Vasconcelos A.T."/>
            <person name="Felipe M.S."/>
        </authorList>
    </citation>
    <scope>NUCLEOTIDE SEQUENCE [LARGE SCALE GENOMIC DNA]</scope>
    <source>
        <strain evidence="3">KSF</strain>
    </source>
</reference>
<dbReference type="AlphaFoldDB" id="A0A1C1CTT4"/>
<dbReference type="Proteomes" id="UP000094526">
    <property type="component" value="Unassembled WGS sequence"/>
</dbReference>
<sequence>MQTPATVDSKACAASTLVGSPLADEERDRMTASSGARVCHQGDNVTANTDMSAAETGVVVKAMTDQKAGVVHSATMDDEDMDAASVAGSFSLQDDYIPL</sequence>
<evidence type="ECO:0000313" key="3">
    <source>
        <dbReference type="Proteomes" id="UP000094526"/>
    </source>
</evidence>
<gene>
    <name evidence="2" type="ORF">CLCR_09330</name>
</gene>
<dbReference type="OrthoDB" id="10392261at2759"/>
<name>A0A1C1CTT4_9EURO</name>
<comment type="caution">
    <text evidence="2">The sequence shown here is derived from an EMBL/GenBank/DDBJ whole genome shotgun (WGS) entry which is preliminary data.</text>
</comment>
<organism evidence="2 3">
    <name type="scientific">Cladophialophora carrionii</name>
    <dbReference type="NCBI Taxonomy" id="86049"/>
    <lineage>
        <taxon>Eukaryota</taxon>
        <taxon>Fungi</taxon>
        <taxon>Dikarya</taxon>
        <taxon>Ascomycota</taxon>
        <taxon>Pezizomycotina</taxon>
        <taxon>Eurotiomycetes</taxon>
        <taxon>Chaetothyriomycetidae</taxon>
        <taxon>Chaetothyriales</taxon>
        <taxon>Herpotrichiellaceae</taxon>
        <taxon>Cladophialophora</taxon>
    </lineage>
</organism>
<dbReference type="VEuPathDB" id="FungiDB:CLCR_09330"/>
<evidence type="ECO:0000313" key="2">
    <source>
        <dbReference type="EMBL" id="OCT51894.1"/>
    </source>
</evidence>
<keyword evidence="3" id="KW-1185">Reference proteome</keyword>